<protein>
    <submittedName>
        <fullName evidence="1">IS21 family transposase</fullName>
    </submittedName>
</protein>
<dbReference type="EMBL" id="DAAWID010000101">
    <property type="protein sequence ID" value="HAF7989912.1"/>
    <property type="molecule type" value="Genomic_DNA"/>
</dbReference>
<organism evidence="1">
    <name type="scientific">Salmonella enterica subsp. houtenae serovar 45:g,z51:-</name>
    <dbReference type="NCBI Taxonomy" id="1967611"/>
    <lineage>
        <taxon>Bacteria</taxon>
        <taxon>Pseudomonadati</taxon>
        <taxon>Pseudomonadota</taxon>
        <taxon>Gammaproteobacteria</taxon>
        <taxon>Enterobacterales</taxon>
        <taxon>Enterobacteriaceae</taxon>
        <taxon>Salmonella</taxon>
    </lineage>
</organism>
<name>A0A753BB66_SALHO</name>
<comment type="caution">
    <text evidence="1">The sequence shown here is derived from an EMBL/GenBank/DDBJ whole genome shotgun (WGS) entry which is preliminary data.</text>
</comment>
<sequence>MTLNASQVSYYMTQRKKGVIQHISAIKAGISVRSGRRIEKDQWSKADARHWRTRKDPLEAVWDNILVPLLKERPALMPTTLLEMLQDKYPGQYPNSLRRTMQRRVCDEWKLQYGAEQEVMFRQRHKPGLPASPGYVQ</sequence>
<dbReference type="AlphaFoldDB" id="A0A753BB66"/>
<accession>A0A753BB66</accession>
<reference evidence="1" key="2">
    <citation type="submission" date="2018-07" db="EMBL/GenBank/DDBJ databases">
        <authorList>
            <consortium name="NCBI Pathogen Detection Project"/>
        </authorList>
    </citation>
    <scope>NUCLEOTIDE SEQUENCE</scope>
    <source>
        <strain evidence="1">405-87</strain>
    </source>
</reference>
<feature type="non-terminal residue" evidence="1">
    <location>
        <position position="137"/>
    </location>
</feature>
<gene>
    <name evidence="1" type="ORF">GND80_004853</name>
</gene>
<reference evidence="1" key="1">
    <citation type="journal article" date="2018" name="Genome Biol.">
        <title>SKESA: strategic k-mer extension for scrupulous assemblies.</title>
        <authorList>
            <person name="Souvorov A."/>
            <person name="Agarwala R."/>
            <person name="Lipman D.J."/>
        </authorList>
    </citation>
    <scope>NUCLEOTIDE SEQUENCE</scope>
    <source>
        <strain evidence="1">405-87</strain>
    </source>
</reference>
<evidence type="ECO:0000313" key="1">
    <source>
        <dbReference type="EMBL" id="HAF7989912.1"/>
    </source>
</evidence>
<proteinExistence type="predicted"/>